<dbReference type="STRING" id="758825.SAMN02982985_05763"/>
<organism evidence="1 2">
    <name type="scientific">Rugamonas rubra</name>
    <dbReference type="NCBI Taxonomy" id="758825"/>
    <lineage>
        <taxon>Bacteria</taxon>
        <taxon>Pseudomonadati</taxon>
        <taxon>Pseudomonadota</taxon>
        <taxon>Betaproteobacteria</taxon>
        <taxon>Burkholderiales</taxon>
        <taxon>Oxalobacteraceae</taxon>
        <taxon>Telluria group</taxon>
        <taxon>Rugamonas</taxon>
    </lineage>
</organism>
<dbReference type="GO" id="GO:0032259">
    <property type="term" value="P:methylation"/>
    <property type="evidence" value="ECO:0007669"/>
    <property type="project" value="UniProtKB-KW"/>
</dbReference>
<dbReference type="Proteomes" id="UP000199470">
    <property type="component" value="Unassembled WGS sequence"/>
</dbReference>
<proteinExistence type="predicted"/>
<dbReference type="SUPFAM" id="SSF53335">
    <property type="entry name" value="S-adenosyl-L-methionine-dependent methyltransferases"/>
    <property type="match status" value="1"/>
</dbReference>
<dbReference type="EMBL" id="FOTW01000047">
    <property type="protein sequence ID" value="SFM91349.1"/>
    <property type="molecule type" value="Genomic_DNA"/>
</dbReference>
<reference evidence="1 2" key="1">
    <citation type="submission" date="2016-10" db="EMBL/GenBank/DDBJ databases">
        <authorList>
            <person name="de Groot N.N."/>
        </authorList>
    </citation>
    <scope>NUCLEOTIDE SEQUENCE [LARGE SCALE GENOMIC DNA]</scope>
    <source>
        <strain evidence="1 2">ATCC 43154</strain>
    </source>
</reference>
<keyword evidence="1" id="KW-0808">Transferase</keyword>
<evidence type="ECO:0000313" key="2">
    <source>
        <dbReference type="Proteomes" id="UP000199470"/>
    </source>
</evidence>
<keyword evidence="1" id="KW-0489">Methyltransferase</keyword>
<sequence length="349" mass="39540">MHLTVDNGFIDRKMDVDSKIIDRVIASYNKAKAVQKDAAEEYQVSHMWLPIYQGYMGKVMEVMASGNAAELAKIYGNFFRETCSIGIHGMPVDMESTYFSGNVSDDAKGKYIADIMHRMQIWLDSIGKTAGLEALQTPQVGNPYGFEIDGKFFRFGVDYQHYYATIISRLIRSEGHTAVLELGGGFGGLGHFLMRDNSNFTYIDVDLPENMALSAFYLLSAFPDKKIALYGEIDLATADLSQYDGVVLPNFALAELKNDSVDLAFNSYSLAEMSLNNVANYVQQFNRLASKFIYHVNHTRIPPVRADDFAFDFDKFELISRAPALWNLARNKDMDEYEYLYKAKRLSFR</sequence>
<dbReference type="InterPro" id="IPR029063">
    <property type="entry name" value="SAM-dependent_MTases_sf"/>
</dbReference>
<dbReference type="OrthoDB" id="112998at2"/>
<gene>
    <name evidence="1" type="ORF">SAMN02982985_05763</name>
</gene>
<dbReference type="GO" id="GO:0008168">
    <property type="term" value="F:methyltransferase activity"/>
    <property type="evidence" value="ECO:0007669"/>
    <property type="project" value="UniProtKB-KW"/>
</dbReference>
<dbReference type="NCBIfam" id="TIGR04371">
    <property type="entry name" value="methyltran_NanM"/>
    <property type="match status" value="1"/>
</dbReference>
<keyword evidence="2" id="KW-1185">Reference proteome</keyword>
<dbReference type="RefSeq" id="WP_093391188.1">
    <property type="nucleotide sequence ID" value="NZ_FOTW01000047.1"/>
</dbReference>
<dbReference type="InterPro" id="IPR030807">
    <property type="entry name" value="Methyltran_NanM"/>
</dbReference>
<dbReference type="AlphaFoldDB" id="A0A1I4UQS2"/>
<evidence type="ECO:0000313" key="1">
    <source>
        <dbReference type="EMBL" id="SFM91349.1"/>
    </source>
</evidence>
<accession>A0A1I4UQS2</accession>
<protein>
    <submittedName>
        <fullName evidence="1">Putative sugar O-methyltransferase</fullName>
    </submittedName>
</protein>
<name>A0A1I4UQS2_9BURK</name>